<keyword evidence="8" id="KW-0679">Respiratory chain</keyword>
<dbReference type="AlphaFoldDB" id="A0A3M6UD84"/>
<dbReference type="Pfam" id="PF05347">
    <property type="entry name" value="Complex1_LYR"/>
    <property type="match status" value="1"/>
</dbReference>
<dbReference type="InterPro" id="IPR033034">
    <property type="entry name" value="NDUFB9"/>
</dbReference>
<dbReference type="InterPro" id="IPR045292">
    <property type="entry name" value="Complex1_LYR_NDUFB9_LYRM3"/>
</dbReference>
<dbReference type="GO" id="GO:0006120">
    <property type="term" value="P:mitochondrial electron transport, NADH to ubiquinone"/>
    <property type="evidence" value="ECO:0007669"/>
    <property type="project" value="InterPro"/>
</dbReference>
<comment type="function">
    <text evidence="1">Accessory subunit of the mitochondrial membrane respiratory chain NADH dehydrogenase (Complex I), that is believed to be not involved in catalysis. Complex I functions in the transfer of electrons from NADH to the respiratory chain. The immediate electron acceptor for the enzyme is believed to be ubiquinone.</text>
</comment>
<keyword evidence="6" id="KW-0813">Transport</keyword>
<dbReference type="GO" id="GO:0005743">
    <property type="term" value="C:mitochondrial inner membrane"/>
    <property type="evidence" value="ECO:0007669"/>
    <property type="project" value="UniProtKB-SubCell"/>
</dbReference>
<evidence type="ECO:0000256" key="13">
    <source>
        <dbReference type="ARBA" id="ARBA00023136"/>
    </source>
</evidence>
<dbReference type="PANTHER" id="PTHR12868:SF0">
    <property type="entry name" value="NADH DEHYDROGENASE [UBIQUINONE] 1 BETA SUBCOMPLEX SUBUNIT 9"/>
    <property type="match status" value="1"/>
</dbReference>
<evidence type="ECO:0000256" key="2">
    <source>
        <dbReference type="ARBA" id="ARBA00004443"/>
    </source>
</evidence>
<evidence type="ECO:0000256" key="6">
    <source>
        <dbReference type="ARBA" id="ARBA00022448"/>
    </source>
</evidence>
<dbReference type="OrthoDB" id="13598at2759"/>
<protein>
    <recommendedName>
        <fullName evidence="5">NADH dehydrogenase [ubiquinone] 1 beta subcomplex subunit 9</fullName>
    </recommendedName>
    <alternativeName>
        <fullName evidence="14">Complex I-B22</fullName>
    </alternativeName>
    <alternativeName>
        <fullName evidence="15">NADH-ubiquinone oxidoreductase B22 subunit</fullName>
    </alternativeName>
</protein>
<evidence type="ECO:0000256" key="4">
    <source>
        <dbReference type="ARBA" id="ARBA00011790"/>
    </source>
</evidence>
<dbReference type="EMBL" id="RCHS01001803">
    <property type="protein sequence ID" value="RMX51388.1"/>
    <property type="molecule type" value="Genomic_DNA"/>
</dbReference>
<keyword evidence="18" id="KW-1185">Reference proteome</keyword>
<comment type="subcellular location">
    <subcellularLocation>
        <location evidence="2">Mitochondrion inner membrane</location>
        <topology evidence="2">Peripheral membrane protein</topology>
        <orientation evidence="2">Matrix side</orientation>
    </subcellularLocation>
</comment>
<gene>
    <name evidence="17" type="ORF">pdam_00011365</name>
</gene>
<evidence type="ECO:0000259" key="16">
    <source>
        <dbReference type="Pfam" id="PF05347"/>
    </source>
</evidence>
<evidence type="ECO:0000313" key="18">
    <source>
        <dbReference type="Proteomes" id="UP000275408"/>
    </source>
</evidence>
<keyword evidence="12" id="KW-0496">Mitochondrion</keyword>
<dbReference type="Proteomes" id="UP000275408">
    <property type="component" value="Unassembled WGS sequence"/>
</dbReference>
<proteinExistence type="inferred from homology"/>
<comment type="caution">
    <text evidence="17">The sequence shown here is derived from an EMBL/GenBank/DDBJ whole genome shotgun (WGS) entry which is preliminary data.</text>
</comment>
<evidence type="ECO:0000256" key="11">
    <source>
        <dbReference type="ARBA" id="ARBA00022990"/>
    </source>
</evidence>
<evidence type="ECO:0000256" key="8">
    <source>
        <dbReference type="ARBA" id="ARBA00022660"/>
    </source>
</evidence>
<dbReference type="STRING" id="46731.A0A3M6UD84"/>
<evidence type="ECO:0000256" key="5">
    <source>
        <dbReference type="ARBA" id="ARBA00018684"/>
    </source>
</evidence>
<evidence type="ECO:0000256" key="15">
    <source>
        <dbReference type="ARBA" id="ARBA00032528"/>
    </source>
</evidence>
<keyword evidence="7" id="KW-0597">Phosphoprotein</keyword>
<evidence type="ECO:0000256" key="14">
    <source>
        <dbReference type="ARBA" id="ARBA00030192"/>
    </source>
</evidence>
<comment type="subunit">
    <text evidence="4">Mammalian complex I is composed of 45 different subunits.</text>
</comment>
<sequence>MHACLVGDGGTAGNEVDFIRSSISNMAYVPSHLVKGITHQQRVMRLYRNSLRHLLDWVIDRQTWRQEAVKLRERFDAHKHEKDRRVIHKILEAAEREFEKHKHPFPYVHPDSPDGSKWERNIPPPPHMLHMLPWEEEWHKEMTEWANEKV</sequence>
<keyword evidence="10" id="KW-0249">Electron transport</keyword>
<keyword evidence="9" id="KW-0999">Mitochondrion inner membrane</keyword>
<comment type="similarity">
    <text evidence="3">Belongs to the complex I LYR family.</text>
</comment>
<evidence type="ECO:0000313" key="17">
    <source>
        <dbReference type="EMBL" id="RMX51388.1"/>
    </source>
</evidence>
<keyword evidence="13" id="KW-0472">Membrane</keyword>
<feature type="domain" description="Complex 1 LYR protein" evidence="16">
    <location>
        <begin position="41"/>
        <end position="99"/>
    </location>
</feature>
<evidence type="ECO:0000256" key="1">
    <source>
        <dbReference type="ARBA" id="ARBA00002920"/>
    </source>
</evidence>
<keyword evidence="11" id="KW-0007">Acetylation</keyword>
<dbReference type="CDD" id="cd20263">
    <property type="entry name" value="Complex1_LYR_NDUFB9_LYRM3"/>
    <property type="match status" value="1"/>
</dbReference>
<dbReference type="InterPro" id="IPR008011">
    <property type="entry name" value="Complex1_LYR_dom"/>
</dbReference>
<accession>A0A3M6UD84</accession>
<evidence type="ECO:0000256" key="10">
    <source>
        <dbReference type="ARBA" id="ARBA00022982"/>
    </source>
</evidence>
<name>A0A3M6UD84_POCDA</name>
<evidence type="ECO:0000256" key="7">
    <source>
        <dbReference type="ARBA" id="ARBA00022553"/>
    </source>
</evidence>
<evidence type="ECO:0000256" key="3">
    <source>
        <dbReference type="ARBA" id="ARBA00009508"/>
    </source>
</evidence>
<dbReference type="PANTHER" id="PTHR12868">
    <property type="entry name" value="NADH-UBIQUINONE OXIDOREDUCTASE B22 SUBUNIT"/>
    <property type="match status" value="1"/>
</dbReference>
<evidence type="ECO:0000256" key="12">
    <source>
        <dbReference type="ARBA" id="ARBA00023128"/>
    </source>
</evidence>
<organism evidence="17 18">
    <name type="scientific">Pocillopora damicornis</name>
    <name type="common">Cauliflower coral</name>
    <name type="synonym">Millepora damicornis</name>
    <dbReference type="NCBI Taxonomy" id="46731"/>
    <lineage>
        <taxon>Eukaryota</taxon>
        <taxon>Metazoa</taxon>
        <taxon>Cnidaria</taxon>
        <taxon>Anthozoa</taxon>
        <taxon>Hexacorallia</taxon>
        <taxon>Scleractinia</taxon>
        <taxon>Astrocoeniina</taxon>
        <taxon>Pocilloporidae</taxon>
        <taxon>Pocillopora</taxon>
    </lineage>
</organism>
<reference evidence="17 18" key="1">
    <citation type="journal article" date="2018" name="Sci. Rep.">
        <title>Comparative analysis of the Pocillopora damicornis genome highlights role of immune system in coral evolution.</title>
        <authorList>
            <person name="Cunning R."/>
            <person name="Bay R.A."/>
            <person name="Gillette P."/>
            <person name="Baker A.C."/>
            <person name="Traylor-Knowles N."/>
        </authorList>
    </citation>
    <scope>NUCLEOTIDE SEQUENCE [LARGE SCALE GENOMIC DNA]</scope>
    <source>
        <strain evidence="17">RSMAS</strain>
        <tissue evidence="17">Whole animal</tissue>
    </source>
</reference>
<evidence type="ECO:0000256" key="9">
    <source>
        <dbReference type="ARBA" id="ARBA00022792"/>
    </source>
</evidence>